<evidence type="ECO:0000313" key="5">
    <source>
        <dbReference type="Proteomes" id="UP000001944"/>
    </source>
</evidence>
<evidence type="ECO:0000256" key="1">
    <source>
        <dbReference type="ARBA" id="ARBA00022801"/>
    </source>
</evidence>
<accession>A0AAI8BFY0</accession>
<evidence type="ECO:0000259" key="2">
    <source>
        <dbReference type="PROSITE" id="PS50263"/>
    </source>
</evidence>
<reference evidence="4" key="4">
    <citation type="submission" date="2015-02" db="EMBL/GenBank/DDBJ databases">
        <title>Complete genome sequence of Francisella tularensis LVS (Live Vaccine Strain).</title>
        <authorList>
            <person name="Chain P."/>
            <person name="Larimer F."/>
            <person name="Land M."/>
            <person name="Stilwagen S."/>
            <person name="Larsson P."/>
            <person name="Bearden S."/>
            <person name="Chu M."/>
            <person name="Oyston P."/>
            <person name="Forsman M."/>
            <person name="Andersson S."/>
            <person name="Lindler L."/>
            <person name="Titball R."/>
            <person name="Garcia E."/>
        </authorList>
    </citation>
    <scope>NUCLEOTIDE SEQUENCE</scope>
    <source>
        <strain evidence="4">LVS</strain>
    </source>
</reference>
<reference evidence="3 6" key="3">
    <citation type="journal article" date="2015" name="Genome Announc.">
        <title>Genome sequencing of 18 francisella strains to aid in assay development and testing.</title>
        <authorList>
            <person name="Johnson S.L."/>
            <person name="Daligault H.E."/>
            <person name="Davenport K.W."/>
            <person name="Coyne S.R."/>
            <person name="Frey K.G."/>
            <person name="Koroleva G.I."/>
            <person name="Broomall S.M."/>
            <person name="Bishop-Lilly K.A."/>
            <person name="Bruce D.C."/>
            <person name="Chertkov O."/>
            <person name="Freitas T."/>
            <person name="Jaissle J."/>
            <person name="Ladner J.T."/>
            <person name="Rosenzweig C.N."/>
            <person name="Gibbons H.S."/>
            <person name="Palacios G.F."/>
            <person name="Redden C.L."/>
            <person name="Xu Y."/>
            <person name="Minogue T.D."/>
            <person name="Chain P.S."/>
        </authorList>
    </citation>
    <scope>NUCLEOTIDE SEQUENCE [LARGE SCALE GENOMIC DNA]</scope>
    <source>
        <strain evidence="3 6">LVS</strain>
    </source>
</reference>
<dbReference type="PROSITE" id="PS50263">
    <property type="entry name" value="CN_HYDROLASE"/>
    <property type="match status" value="1"/>
</dbReference>
<dbReference type="InterPro" id="IPR050345">
    <property type="entry name" value="Aliph_Amidase/BUP"/>
</dbReference>
<dbReference type="GO" id="GO:0033388">
    <property type="term" value="P:putrescine biosynthetic process from arginine"/>
    <property type="evidence" value="ECO:0007669"/>
    <property type="project" value="TreeGrafter"/>
</dbReference>
<dbReference type="Pfam" id="PF00795">
    <property type="entry name" value="CN_hydrolase"/>
    <property type="match status" value="1"/>
</dbReference>
<reference evidence="4 5" key="1">
    <citation type="submission" date="2006-02" db="EMBL/GenBank/DDBJ databases">
        <authorList>
            <consortium name="Microbial Genomics Group"/>
            <consortium name="Lawrence Livermore National Laboratory"/>
            <consortium name="and the Genome Analysis Group"/>
            <consortium name="Oak Ridge National Laboratory"/>
            <person name="Larimer F.W."/>
        </authorList>
    </citation>
    <scope>NUCLEOTIDE SEQUENCE [LARGE SCALE GENOMIC DNA]</scope>
    <source>
        <strain evidence="4 5">LVS</strain>
    </source>
</reference>
<dbReference type="SUPFAM" id="SSF56317">
    <property type="entry name" value="Carbon-nitrogen hydrolase"/>
    <property type="match status" value="1"/>
</dbReference>
<dbReference type="Proteomes" id="UP000031874">
    <property type="component" value="Chromosome"/>
</dbReference>
<sequence>MPASFFERDGNACYNSIAMIDADGSIMGIYRKAHIPDGIGYQEKYYFSPGSVGFKV</sequence>
<dbReference type="PANTHER" id="PTHR43674:SF2">
    <property type="entry name" value="BETA-UREIDOPROPIONASE"/>
    <property type="match status" value="1"/>
</dbReference>
<dbReference type="PANTHER" id="PTHR43674">
    <property type="entry name" value="NITRILASE C965.09-RELATED"/>
    <property type="match status" value="1"/>
</dbReference>
<keyword evidence="1 3" id="KW-0378">Hydrolase</keyword>
<dbReference type="EMBL" id="CP009694">
    <property type="protein sequence ID" value="AJI58163.1"/>
    <property type="molecule type" value="Genomic_DNA"/>
</dbReference>
<protein>
    <submittedName>
        <fullName evidence="4">Beta-alanine synthase or beta-ureidopropionase</fullName>
    </submittedName>
    <submittedName>
        <fullName evidence="3">Carbon-nitrogen hydrolase family protein</fullName>
    </submittedName>
</protein>
<proteinExistence type="predicted"/>
<evidence type="ECO:0000313" key="4">
    <source>
        <dbReference type="EMBL" id="CAJ78944.1"/>
    </source>
</evidence>
<dbReference type="Proteomes" id="UP000001944">
    <property type="component" value="Chromosome"/>
</dbReference>
<gene>
    <name evidence="4" type="ordered locus">FTL_0504</name>
    <name evidence="3" type="ORF">AW21_1372</name>
</gene>
<dbReference type="InterPro" id="IPR003010">
    <property type="entry name" value="C-N_Hydrolase"/>
</dbReference>
<evidence type="ECO:0000313" key="3">
    <source>
        <dbReference type="EMBL" id="AJI58163.1"/>
    </source>
</evidence>
<reference evidence="5" key="2">
    <citation type="submission" date="2006-03" db="EMBL/GenBank/DDBJ databases">
        <title>Complete genome sequence of Francisella tularensis LVS (Live Vaccine Strain).</title>
        <authorList>
            <person name="Chain P."/>
            <person name="Larimer F."/>
            <person name="Land M."/>
            <person name="Stilwagen S."/>
            <person name="Larsson P."/>
            <person name="Bearden S."/>
            <person name="Chu M."/>
            <person name="Oyston P."/>
            <person name="Forsman M."/>
            <person name="Andersson S."/>
            <person name="Lindler L."/>
            <person name="Titball R."/>
            <person name="Garcia E."/>
        </authorList>
    </citation>
    <scope>NUCLEOTIDE SEQUENCE [LARGE SCALE GENOMIC DNA]</scope>
    <source>
        <strain evidence="5">LVS</strain>
    </source>
</reference>
<evidence type="ECO:0000313" key="6">
    <source>
        <dbReference type="Proteomes" id="UP000031874"/>
    </source>
</evidence>
<dbReference type="EMBL" id="AM233362">
    <property type="protein sequence ID" value="CAJ78944.1"/>
    <property type="molecule type" value="Genomic_DNA"/>
</dbReference>
<dbReference type="GO" id="GO:0050126">
    <property type="term" value="F:N-carbamoylputrescine amidase activity"/>
    <property type="evidence" value="ECO:0007669"/>
    <property type="project" value="TreeGrafter"/>
</dbReference>
<dbReference type="AlphaFoldDB" id="A0AAI8BFY0"/>
<dbReference type="Gene3D" id="3.60.110.10">
    <property type="entry name" value="Carbon-nitrogen hydrolase"/>
    <property type="match status" value="1"/>
</dbReference>
<feature type="domain" description="CN hydrolase" evidence="2">
    <location>
        <begin position="1"/>
        <end position="56"/>
    </location>
</feature>
<dbReference type="InterPro" id="IPR036526">
    <property type="entry name" value="C-N_Hydrolase_sf"/>
</dbReference>
<name>A0AAI8BFY0_FRATH</name>
<dbReference type="KEGG" id="ftl:FTL_0504"/>
<organism evidence="3 6">
    <name type="scientific">Francisella tularensis subsp. holarctica (strain LVS)</name>
    <dbReference type="NCBI Taxonomy" id="376619"/>
    <lineage>
        <taxon>Bacteria</taxon>
        <taxon>Pseudomonadati</taxon>
        <taxon>Pseudomonadota</taxon>
        <taxon>Gammaproteobacteria</taxon>
        <taxon>Thiotrichales</taxon>
        <taxon>Francisellaceae</taxon>
        <taxon>Francisella</taxon>
    </lineage>
</organism>